<reference evidence="1" key="1">
    <citation type="submission" date="2019-03" db="EMBL/GenBank/DDBJ databases">
        <authorList>
            <person name="Mank J."/>
            <person name="Almeida P."/>
        </authorList>
    </citation>
    <scope>NUCLEOTIDE SEQUENCE</scope>
    <source>
        <strain evidence="1">78183</strain>
    </source>
</reference>
<proteinExistence type="predicted"/>
<sequence>MKDLQPQGSSSHAKKDTHLIILEHEVVIEGIHLGNKRKSDKKLEEEFNHEDVYTTHQSKDYPLSKHVLNTCIPKDYITTKMTLDNY</sequence>
<dbReference type="AlphaFoldDB" id="A0A6N2N4A0"/>
<name>A0A6N2N4A0_SALVM</name>
<protein>
    <submittedName>
        <fullName evidence="1">Uncharacterized protein</fullName>
    </submittedName>
</protein>
<dbReference type="EMBL" id="CAADRP010001896">
    <property type="protein sequence ID" value="VFU55726.1"/>
    <property type="molecule type" value="Genomic_DNA"/>
</dbReference>
<gene>
    <name evidence="1" type="ORF">SVIM_LOCUS397402</name>
</gene>
<organism evidence="1">
    <name type="scientific">Salix viminalis</name>
    <name type="common">Common osier</name>
    <name type="synonym">Basket willow</name>
    <dbReference type="NCBI Taxonomy" id="40686"/>
    <lineage>
        <taxon>Eukaryota</taxon>
        <taxon>Viridiplantae</taxon>
        <taxon>Streptophyta</taxon>
        <taxon>Embryophyta</taxon>
        <taxon>Tracheophyta</taxon>
        <taxon>Spermatophyta</taxon>
        <taxon>Magnoliopsida</taxon>
        <taxon>eudicotyledons</taxon>
        <taxon>Gunneridae</taxon>
        <taxon>Pentapetalae</taxon>
        <taxon>rosids</taxon>
        <taxon>fabids</taxon>
        <taxon>Malpighiales</taxon>
        <taxon>Salicaceae</taxon>
        <taxon>Saliceae</taxon>
        <taxon>Salix</taxon>
    </lineage>
</organism>
<accession>A0A6N2N4A0</accession>
<evidence type="ECO:0000313" key="1">
    <source>
        <dbReference type="EMBL" id="VFU55726.1"/>
    </source>
</evidence>